<dbReference type="WBParaSite" id="Hba_12098">
    <property type="protein sequence ID" value="Hba_12098"/>
    <property type="gene ID" value="Hba_12098"/>
</dbReference>
<protein>
    <submittedName>
        <fullName evidence="2">Uncharacterized protein</fullName>
    </submittedName>
</protein>
<organism evidence="1 2">
    <name type="scientific">Heterorhabditis bacteriophora</name>
    <name type="common">Entomopathogenic nematode worm</name>
    <dbReference type="NCBI Taxonomy" id="37862"/>
    <lineage>
        <taxon>Eukaryota</taxon>
        <taxon>Metazoa</taxon>
        <taxon>Ecdysozoa</taxon>
        <taxon>Nematoda</taxon>
        <taxon>Chromadorea</taxon>
        <taxon>Rhabditida</taxon>
        <taxon>Rhabditina</taxon>
        <taxon>Rhabditomorpha</taxon>
        <taxon>Strongyloidea</taxon>
        <taxon>Heterorhabditidae</taxon>
        <taxon>Heterorhabditis</taxon>
    </lineage>
</organism>
<name>A0A1I7X3Y9_HETBA</name>
<keyword evidence="1" id="KW-1185">Reference proteome</keyword>
<proteinExistence type="predicted"/>
<dbReference type="AlphaFoldDB" id="A0A1I7X3Y9"/>
<evidence type="ECO:0000313" key="1">
    <source>
        <dbReference type="Proteomes" id="UP000095283"/>
    </source>
</evidence>
<evidence type="ECO:0000313" key="2">
    <source>
        <dbReference type="WBParaSite" id="Hba_12098"/>
    </source>
</evidence>
<sequence length="23" mass="2969">MFYIYFICPYLRFIFNFNCVQLL</sequence>
<dbReference type="Proteomes" id="UP000095283">
    <property type="component" value="Unplaced"/>
</dbReference>
<accession>A0A1I7X3Y9</accession>
<reference evidence="2" key="1">
    <citation type="submission" date="2016-11" db="UniProtKB">
        <authorList>
            <consortium name="WormBaseParasite"/>
        </authorList>
    </citation>
    <scope>IDENTIFICATION</scope>
</reference>